<evidence type="ECO:0000256" key="1">
    <source>
        <dbReference type="ARBA" id="ARBA00022737"/>
    </source>
</evidence>
<comment type="caution">
    <text evidence="4">The sequence shown here is derived from an EMBL/GenBank/DDBJ whole genome shotgun (WGS) entry which is preliminary data.</text>
</comment>
<keyword evidence="5" id="KW-1185">Reference proteome</keyword>
<dbReference type="PROSITE" id="PS50297">
    <property type="entry name" value="ANK_REP_REGION"/>
    <property type="match status" value="1"/>
</dbReference>
<evidence type="ECO:0000313" key="4">
    <source>
        <dbReference type="EMBL" id="KAK9888995.1"/>
    </source>
</evidence>
<dbReference type="SMART" id="SM00248">
    <property type="entry name" value="ANK"/>
    <property type="match status" value="5"/>
</dbReference>
<dbReference type="PROSITE" id="PS50088">
    <property type="entry name" value="ANK_REPEAT"/>
    <property type="match status" value="3"/>
</dbReference>
<dbReference type="Gene3D" id="1.25.40.20">
    <property type="entry name" value="Ankyrin repeat-containing domain"/>
    <property type="match status" value="1"/>
</dbReference>
<dbReference type="Proteomes" id="UP001431783">
    <property type="component" value="Unassembled WGS sequence"/>
</dbReference>
<name>A0AAW1VAD3_9CUCU</name>
<dbReference type="Pfam" id="PF00023">
    <property type="entry name" value="Ank"/>
    <property type="match status" value="1"/>
</dbReference>
<dbReference type="InterPro" id="IPR036770">
    <property type="entry name" value="Ankyrin_rpt-contain_sf"/>
</dbReference>
<dbReference type="PANTHER" id="PTHR24198">
    <property type="entry name" value="ANKYRIN REPEAT AND PROTEIN KINASE DOMAIN-CONTAINING PROTEIN"/>
    <property type="match status" value="1"/>
</dbReference>
<keyword evidence="2 3" id="KW-0040">ANK repeat</keyword>
<sequence length="757" mass="86839">MSSFEIWKFTAARRLFAKIEGLFMSGQYLSPSVMDQTNWTAESECRLEETCLQLLKCSVALKKRTAWGDTPLHIACSEANSRCIEGILHLKSNTNIQNQMLYTPLNVFIDRPPQNESILRKLLDAGANPNIADADGYSPLHTLALQPETDKTRIFARLLVEYKANVNSTNNFKETPLFMAIEEGNEGLVDILLESGASINFPDVSGSTPMDIALAKRSRHPRVFETMSKHLILRYYCGFPVNMGHLEELFNSETSRTFGKKCKEEIQQLKSTRVGDSTVSFYDVLVSSTHAVARFLFNLNVLVSLQAFDGRKSIFGPVLNKKFNEALKRFHVLQIGIVAARKIFPFLPDICIYKLNAEEHKSSLNIPSVRRAVEVISNRGDYRDVVATLPEDIVGLYFDEEENFVFQDYLLAECNKTATTNENKTMKSEELDIFSKVKHFVLDKYNGSQNAEEWINIFEKECDRLRVDLDVSKIQILRLFLEENAVELYKATLSKFSINGTWNQWSQHFLDTYAGKNWSQVFYAFNYRYISGSLLDYAFKKERLLLETDAKMTETTRINLIVCGLPSYVYNKFNIKENKQIFRTISGVTCVDNIVKLPLKIHNIEKTIDAHVLKNDNFSYDILLGLDFIKEFNLIQDDKLNILQRNPENDKIECVTSYKQNELISQLDKKQVSPESNCINDSGHKVINLNINFDECIKEIEEKSLEHLNENEKIKILEIIKLHGQAFAKHKFDCNKILSKLFTAWCSITYNSGESVY</sequence>
<dbReference type="InterPro" id="IPR002110">
    <property type="entry name" value="Ankyrin_rpt"/>
</dbReference>
<dbReference type="Gene3D" id="2.40.70.10">
    <property type="entry name" value="Acid Proteases"/>
    <property type="match status" value="1"/>
</dbReference>
<dbReference type="CDD" id="cd00303">
    <property type="entry name" value="retropepsin_like"/>
    <property type="match status" value="1"/>
</dbReference>
<evidence type="ECO:0000256" key="3">
    <source>
        <dbReference type="PROSITE-ProRule" id="PRU00023"/>
    </source>
</evidence>
<organism evidence="4 5">
    <name type="scientific">Henosepilachna vigintioctopunctata</name>
    <dbReference type="NCBI Taxonomy" id="420089"/>
    <lineage>
        <taxon>Eukaryota</taxon>
        <taxon>Metazoa</taxon>
        <taxon>Ecdysozoa</taxon>
        <taxon>Arthropoda</taxon>
        <taxon>Hexapoda</taxon>
        <taxon>Insecta</taxon>
        <taxon>Pterygota</taxon>
        <taxon>Neoptera</taxon>
        <taxon>Endopterygota</taxon>
        <taxon>Coleoptera</taxon>
        <taxon>Polyphaga</taxon>
        <taxon>Cucujiformia</taxon>
        <taxon>Coccinelloidea</taxon>
        <taxon>Coccinellidae</taxon>
        <taxon>Epilachninae</taxon>
        <taxon>Epilachnini</taxon>
        <taxon>Henosepilachna</taxon>
    </lineage>
</organism>
<dbReference type="Pfam" id="PF12796">
    <property type="entry name" value="Ank_2"/>
    <property type="match status" value="1"/>
</dbReference>
<feature type="repeat" description="ANK" evidence="3">
    <location>
        <begin position="135"/>
        <end position="171"/>
    </location>
</feature>
<dbReference type="PANTHER" id="PTHR24198:SF165">
    <property type="entry name" value="ANKYRIN REPEAT-CONTAINING PROTEIN-RELATED"/>
    <property type="match status" value="1"/>
</dbReference>
<reference evidence="4 5" key="1">
    <citation type="submission" date="2023-03" db="EMBL/GenBank/DDBJ databases">
        <title>Genome insight into feeding habits of ladybird beetles.</title>
        <authorList>
            <person name="Li H.-S."/>
            <person name="Huang Y.-H."/>
            <person name="Pang H."/>
        </authorList>
    </citation>
    <scope>NUCLEOTIDE SEQUENCE [LARGE SCALE GENOMIC DNA]</scope>
    <source>
        <strain evidence="4">SYSU_2023b</strain>
        <tissue evidence="4">Whole body</tissue>
    </source>
</reference>
<dbReference type="InterPro" id="IPR021109">
    <property type="entry name" value="Peptidase_aspartic_dom_sf"/>
</dbReference>
<dbReference type="AlphaFoldDB" id="A0AAW1VAD3"/>
<evidence type="ECO:0000256" key="2">
    <source>
        <dbReference type="ARBA" id="ARBA00023043"/>
    </source>
</evidence>
<accession>A0AAW1VAD3</accession>
<protein>
    <submittedName>
        <fullName evidence="4">Uncharacterized protein</fullName>
    </submittedName>
</protein>
<keyword evidence="1" id="KW-0677">Repeat</keyword>
<gene>
    <name evidence="4" type="ORF">WA026_004279</name>
</gene>
<dbReference type="SUPFAM" id="SSF48403">
    <property type="entry name" value="Ankyrin repeat"/>
    <property type="match status" value="1"/>
</dbReference>
<evidence type="ECO:0000313" key="5">
    <source>
        <dbReference type="Proteomes" id="UP001431783"/>
    </source>
</evidence>
<feature type="repeat" description="ANK" evidence="3">
    <location>
        <begin position="172"/>
        <end position="204"/>
    </location>
</feature>
<feature type="repeat" description="ANK" evidence="3">
    <location>
        <begin position="67"/>
        <end position="99"/>
    </location>
</feature>
<proteinExistence type="predicted"/>
<dbReference type="EMBL" id="JARQZJ010000122">
    <property type="protein sequence ID" value="KAK9888995.1"/>
    <property type="molecule type" value="Genomic_DNA"/>
</dbReference>